<dbReference type="Proteomes" id="UP000026962">
    <property type="component" value="Chromosome 1"/>
</dbReference>
<feature type="transmembrane region" description="Helical" evidence="2">
    <location>
        <begin position="6"/>
        <end position="23"/>
    </location>
</feature>
<dbReference type="Gramene" id="OPUNC01G14110.1">
    <property type="protein sequence ID" value="OPUNC01G14110.1"/>
    <property type="gene ID" value="OPUNC01G14110"/>
</dbReference>
<keyword evidence="2" id="KW-0812">Transmembrane</keyword>
<evidence type="ECO:0000313" key="4">
    <source>
        <dbReference type="Proteomes" id="UP000026962"/>
    </source>
</evidence>
<dbReference type="HOGENOM" id="CLU_054124_0_0_1"/>
<feature type="transmembrane region" description="Helical" evidence="2">
    <location>
        <begin position="93"/>
        <end position="114"/>
    </location>
</feature>
<dbReference type="eggNOG" id="ENOG502R3DB">
    <property type="taxonomic scope" value="Eukaryota"/>
</dbReference>
<feature type="transmembrane region" description="Helical" evidence="2">
    <location>
        <begin position="307"/>
        <end position="326"/>
    </location>
</feature>
<dbReference type="AlphaFoldDB" id="A0A0E0JI46"/>
<accession>A0A0E0JI46</accession>
<feature type="compositionally biased region" description="Low complexity" evidence="1">
    <location>
        <begin position="125"/>
        <end position="135"/>
    </location>
</feature>
<feature type="transmembrane region" description="Helical" evidence="2">
    <location>
        <begin position="178"/>
        <end position="197"/>
    </location>
</feature>
<organism evidence="3">
    <name type="scientific">Oryza punctata</name>
    <name type="common">Red rice</name>
    <dbReference type="NCBI Taxonomy" id="4537"/>
    <lineage>
        <taxon>Eukaryota</taxon>
        <taxon>Viridiplantae</taxon>
        <taxon>Streptophyta</taxon>
        <taxon>Embryophyta</taxon>
        <taxon>Tracheophyta</taxon>
        <taxon>Spermatophyta</taxon>
        <taxon>Magnoliopsida</taxon>
        <taxon>Liliopsida</taxon>
        <taxon>Poales</taxon>
        <taxon>Poaceae</taxon>
        <taxon>BOP clade</taxon>
        <taxon>Oryzoideae</taxon>
        <taxon>Oryzeae</taxon>
        <taxon>Oryzinae</taxon>
        <taxon>Oryza</taxon>
    </lineage>
</organism>
<feature type="transmembrane region" description="Helical" evidence="2">
    <location>
        <begin position="355"/>
        <end position="375"/>
    </location>
</feature>
<dbReference type="EnsemblPlants" id="OPUNC01G14150.1">
    <property type="protein sequence ID" value="OPUNC01G14150.1"/>
    <property type="gene ID" value="OPUNC01G14150"/>
</dbReference>
<evidence type="ECO:0000256" key="1">
    <source>
        <dbReference type="SAM" id="MobiDB-lite"/>
    </source>
</evidence>
<name>A0A0E0JI46_ORYPU</name>
<reference evidence="3" key="2">
    <citation type="submission" date="2018-05" db="EMBL/GenBank/DDBJ databases">
        <title>OpunRS2 (Oryza punctata Reference Sequence Version 2).</title>
        <authorList>
            <person name="Zhang J."/>
            <person name="Kudrna D."/>
            <person name="Lee S."/>
            <person name="Talag J."/>
            <person name="Welchert J."/>
            <person name="Wing R.A."/>
        </authorList>
    </citation>
    <scope>NUCLEOTIDE SEQUENCE [LARGE SCALE GENOMIC DNA]</scope>
</reference>
<keyword evidence="2" id="KW-0472">Membrane</keyword>
<feature type="transmembrane region" description="Helical" evidence="2">
    <location>
        <begin position="30"/>
        <end position="50"/>
    </location>
</feature>
<sequence>MSPMYLISAAGSFLNFLAPLLKADDEFIRFIIRIVSPVLIPSLSVLSYIVLDLPLPHLKSPFLEYPTVKVYLDTAIVVVISYATLLMINVRFIVLAVFPFIALAFIAALCVALVRAEADSGGDPGASSSASSAAATDHKGKKTTTTTTTEEAEQLTAMSVVPYWVLCATGHVRAKDLAVTQFLLFLSATLGALMLMLMRLRLHAGVATGVAPASELLRKASLVALLVTVHTMAAELLGENVVLLCVPELVPALIWSSLHLDRSSTVITVERIKSNRNGLVFLGAGAVAGFGYLAASMDERGVSRCAMTSVSCGVSGVLVYYGVFMLRQWPAHGTAKATVSCLEEAVQLLKFWADALLLVAAALLVPTSLAAVRLLHEQARFLH</sequence>
<reference evidence="3" key="1">
    <citation type="submission" date="2015-04" db="UniProtKB">
        <authorList>
            <consortium name="EnsemblPlants"/>
        </authorList>
    </citation>
    <scope>IDENTIFICATION</scope>
</reference>
<proteinExistence type="predicted"/>
<protein>
    <submittedName>
        <fullName evidence="3">Uncharacterized protein</fullName>
    </submittedName>
</protein>
<keyword evidence="4" id="KW-1185">Reference proteome</keyword>
<dbReference type="OMA" id="RCTGDIA"/>
<dbReference type="Gramene" id="OPUNC01G14150.1">
    <property type="protein sequence ID" value="OPUNC01G14150.1"/>
    <property type="gene ID" value="OPUNC01G14150"/>
</dbReference>
<feature type="transmembrane region" description="Helical" evidence="2">
    <location>
        <begin position="278"/>
        <end position="295"/>
    </location>
</feature>
<evidence type="ECO:0000313" key="3">
    <source>
        <dbReference type="EnsemblPlants" id="OPUNC01G14150.1"/>
    </source>
</evidence>
<evidence type="ECO:0000256" key="2">
    <source>
        <dbReference type="SAM" id="Phobius"/>
    </source>
</evidence>
<feature type="region of interest" description="Disordered" evidence="1">
    <location>
        <begin position="125"/>
        <end position="151"/>
    </location>
</feature>
<dbReference type="EnsemblPlants" id="OPUNC01G14110.1">
    <property type="protein sequence ID" value="OPUNC01G14110.1"/>
    <property type="gene ID" value="OPUNC01G14110"/>
</dbReference>
<keyword evidence="2" id="KW-1133">Transmembrane helix</keyword>
<feature type="transmembrane region" description="Helical" evidence="2">
    <location>
        <begin position="70"/>
        <end position="88"/>
    </location>
</feature>